<reference evidence="2 3" key="1">
    <citation type="submission" date="2020-02" db="EMBL/GenBank/DDBJ databases">
        <authorList>
            <person name="Zheng R.K."/>
            <person name="Sun C.M."/>
        </authorList>
    </citation>
    <scope>NUCLEOTIDE SEQUENCE [LARGE SCALE GENOMIC DNA]</scope>
    <source>
        <strain evidence="3">zrk13</strain>
    </source>
</reference>
<dbReference type="InterPro" id="IPR000182">
    <property type="entry name" value="GNAT_dom"/>
</dbReference>
<dbReference type="PROSITE" id="PS51186">
    <property type="entry name" value="GNAT"/>
    <property type="match status" value="1"/>
</dbReference>
<dbReference type="Gene3D" id="3.40.630.30">
    <property type="match status" value="1"/>
</dbReference>
<proteinExistence type="predicted"/>
<dbReference type="KEGG" id="xcl:G4Z02_07405"/>
<sequence length="172" mass="20280">MDLTTLQSKRLTFQPFNAHDFEDLYRILSNQQTCQYLPGGKPYTEEQVHKWLNYFINSFSIDKRHVVYAIRLHNDLRIIGYCGCNFVPEFNTNEIKYILHPDYFGYGYATEAALMMKQVASTFDFTTLVGLADIRNIASQRVLEKIGYIYQKTIDIWGETMKYYELPIQKNE</sequence>
<dbReference type="EMBL" id="CP048914">
    <property type="protein sequence ID" value="QMS85573.1"/>
    <property type="molecule type" value="Genomic_DNA"/>
</dbReference>
<dbReference type="AlphaFoldDB" id="A0A7L7KS59"/>
<evidence type="ECO:0000313" key="2">
    <source>
        <dbReference type="EMBL" id="QMS85573.1"/>
    </source>
</evidence>
<dbReference type="InterPro" id="IPR051531">
    <property type="entry name" value="N-acetyltransferase"/>
</dbReference>
<dbReference type="Proteomes" id="UP000514720">
    <property type="component" value="Chromosome"/>
</dbReference>
<gene>
    <name evidence="2" type="ORF">G4Z02_07405</name>
</gene>
<keyword evidence="2" id="KW-0808">Transferase</keyword>
<feature type="domain" description="N-acetyltransferase" evidence="1">
    <location>
        <begin position="11"/>
        <end position="169"/>
    </location>
</feature>
<keyword evidence="3" id="KW-1185">Reference proteome</keyword>
<organism evidence="2 3">
    <name type="scientific">Candidatus Xianfuyuplasma coldseepsis</name>
    <dbReference type="NCBI Taxonomy" id="2782163"/>
    <lineage>
        <taxon>Bacteria</taxon>
        <taxon>Bacillati</taxon>
        <taxon>Mycoplasmatota</taxon>
        <taxon>Mollicutes</taxon>
        <taxon>Candidatus Izemoplasmatales</taxon>
        <taxon>Candidatus Izemoplasmataceae</taxon>
        <taxon>Candidatus Xianfuyuplasma</taxon>
    </lineage>
</organism>
<dbReference type="GO" id="GO:0016747">
    <property type="term" value="F:acyltransferase activity, transferring groups other than amino-acyl groups"/>
    <property type="evidence" value="ECO:0007669"/>
    <property type="project" value="InterPro"/>
</dbReference>
<dbReference type="SUPFAM" id="SSF55729">
    <property type="entry name" value="Acyl-CoA N-acyltransferases (Nat)"/>
    <property type="match status" value="1"/>
</dbReference>
<name>A0A7L7KS59_9MOLU</name>
<protein>
    <submittedName>
        <fullName evidence="2">GNAT family N-acetyltransferase</fullName>
    </submittedName>
</protein>
<accession>A0A7L7KS59</accession>
<evidence type="ECO:0000313" key="3">
    <source>
        <dbReference type="Proteomes" id="UP000514720"/>
    </source>
</evidence>
<dbReference type="InterPro" id="IPR016181">
    <property type="entry name" value="Acyl_CoA_acyltransferase"/>
</dbReference>
<dbReference type="RefSeq" id="WP_258877374.1">
    <property type="nucleotide sequence ID" value="NZ_CP048914.1"/>
</dbReference>
<dbReference type="PANTHER" id="PTHR43792:SF1">
    <property type="entry name" value="N-ACETYLTRANSFERASE DOMAIN-CONTAINING PROTEIN"/>
    <property type="match status" value="1"/>
</dbReference>
<evidence type="ECO:0000259" key="1">
    <source>
        <dbReference type="PROSITE" id="PS51186"/>
    </source>
</evidence>
<dbReference type="PANTHER" id="PTHR43792">
    <property type="entry name" value="GNAT FAMILY, PUTATIVE (AFU_ORTHOLOGUE AFUA_3G00765)-RELATED-RELATED"/>
    <property type="match status" value="1"/>
</dbReference>
<dbReference type="Pfam" id="PF13302">
    <property type="entry name" value="Acetyltransf_3"/>
    <property type="match status" value="1"/>
</dbReference>